<organism evidence="4 5">
    <name type="scientific">Hyphomonas jannaschiana VP2</name>
    <dbReference type="NCBI Taxonomy" id="1280952"/>
    <lineage>
        <taxon>Bacteria</taxon>
        <taxon>Pseudomonadati</taxon>
        <taxon>Pseudomonadota</taxon>
        <taxon>Alphaproteobacteria</taxon>
        <taxon>Hyphomonadales</taxon>
        <taxon>Hyphomonadaceae</taxon>
        <taxon>Hyphomonas</taxon>
    </lineage>
</organism>
<dbReference type="Gene3D" id="3.40.30.10">
    <property type="entry name" value="Glutaredoxin"/>
    <property type="match status" value="1"/>
</dbReference>
<dbReference type="PANTHER" id="PTHR30041">
    <property type="entry name" value="ARSENATE REDUCTASE"/>
    <property type="match status" value="1"/>
</dbReference>
<name>A0A059FD90_9PROT</name>
<dbReference type="SUPFAM" id="SSF52833">
    <property type="entry name" value="Thioredoxin-like"/>
    <property type="match status" value="1"/>
</dbReference>
<gene>
    <name evidence="4" type="ORF">HJA_09024</name>
</gene>
<dbReference type="InterPro" id="IPR006660">
    <property type="entry name" value="Arsenate_reductase-like"/>
</dbReference>
<keyword evidence="5" id="KW-1185">Reference proteome</keyword>
<dbReference type="Proteomes" id="UP000024816">
    <property type="component" value="Unassembled WGS sequence"/>
</dbReference>
<protein>
    <submittedName>
        <fullName evidence="4">Putative arsenate reductase</fullName>
    </submittedName>
</protein>
<dbReference type="PATRIC" id="fig|1280952.3.peg.1799"/>
<comment type="caution">
    <text evidence="4">The sequence shown here is derived from an EMBL/GenBank/DDBJ whole genome shotgun (WGS) entry which is preliminary data.</text>
</comment>
<keyword evidence="2" id="KW-0560">Oxidoreductase</keyword>
<accession>A0A059FD90</accession>
<dbReference type="PROSITE" id="PS51353">
    <property type="entry name" value="ARSC"/>
    <property type="match status" value="1"/>
</dbReference>
<sequence>MTYTILHNPNCSTSRKGLEMLKEAGVEPDVRKYMNVSEQLSVDELKDIAKKMGGVSPRVFMRAKDAPAAGIDADSSDEAIFEAMAANPKLIQRPIGIKGKKAVLGRPPEDLLKLV</sequence>
<evidence type="ECO:0000313" key="5">
    <source>
        <dbReference type="Proteomes" id="UP000024816"/>
    </source>
</evidence>
<dbReference type="CDD" id="cd03034">
    <property type="entry name" value="ArsC_ArsC"/>
    <property type="match status" value="1"/>
</dbReference>
<reference evidence="4 5" key="1">
    <citation type="journal article" date="2014" name="Antonie Van Leeuwenhoek">
        <title>Hyphomonas beringensis sp. nov. and Hyphomonas chukchiensis sp. nov., isolated from surface seawater of the Bering Sea and Chukchi Sea.</title>
        <authorList>
            <person name="Li C."/>
            <person name="Lai Q."/>
            <person name="Li G."/>
            <person name="Dong C."/>
            <person name="Wang J."/>
            <person name="Liao Y."/>
            <person name="Shao Z."/>
        </authorList>
    </citation>
    <scope>NUCLEOTIDE SEQUENCE [LARGE SCALE GENOMIC DNA]</scope>
    <source>
        <strain evidence="4 5">VP2</strain>
    </source>
</reference>
<dbReference type="STRING" id="1280952.HJA_09024"/>
<evidence type="ECO:0000256" key="2">
    <source>
        <dbReference type="ARBA" id="ARBA00023002"/>
    </source>
</evidence>
<dbReference type="InterPro" id="IPR006659">
    <property type="entry name" value="Arsenate_reductase"/>
</dbReference>
<dbReference type="RefSeq" id="WP_035581220.1">
    <property type="nucleotide sequence ID" value="NZ_ARYJ01000005.1"/>
</dbReference>
<evidence type="ECO:0000313" key="4">
    <source>
        <dbReference type="EMBL" id="KCZ88498.1"/>
    </source>
</evidence>
<comment type="similarity">
    <text evidence="1 3">Belongs to the ArsC family.</text>
</comment>
<dbReference type="Pfam" id="PF03960">
    <property type="entry name" value="ArsC"/>
    <property type="match status" value="1"/>
</dbReference>
<dbReference type="AlphaFoldDB" id="A0A059FD90"/>
<dbReference type="PANTHER" id="PTHR30041:SF4">
    <property type="entry name" value="ARSENATE REDUCTASE"/>
    <property type="match status" value="1"/>
</dbReference>
<evidence type="ECO:0000256" key="1">
    <source>
        <dbReference type="ARBA" id="ARBA00007198"/>
    </source>
</evidence>
<dbReference type="eggNOG" id="COG1393">
    <property type="taxonomic scope" value="Bacteria"/>
</dbReference>
<dbReference type="InterPro" id="IPR036249">
    <property type="entry name" value="Thioredoxin-like_sf"/>
</dbReference>
<proteinExistence type="inferred from homology"/>
<dbReference type="OrthoDB" id="9790554at2"/>
<dbReference type="EMBL" id="ARYJ01000005">
    <property type="protein sequence ID" value="KCZ88498.1"/>
    <property type="molecule type" value="Genomic_DNA"/>
</dbReference>
<evidence type="ECO:0000256" key="3">
    <source>
        <dbReference type="PROSITE-ProRule" id="PRU01282"/>
    </source>
</evidence>
<dbReference type="GO" id="GO:0008794">
    <property type="term" value="F:arsenate reductase (glutaredoxin) activity"/>
    <property type="evidence" value="ECO:0007669"/>
    <property type="project" value="InterPro"/>
</dbReference>